<accession>A0A1Y6C5S2</accession>
<gene>
    <name evidence="9" type="ORF">SAMN06296036_114101</name>
</gene>
<name>A0A1Y6C5S2_9BACT</name>
<dbReference type="PANTHER" id="PTHR30576">
    <property type="entry name" value="COLANIC BIOSYNTHESIS UDP-GLUCOSE LIPID CARRIER TRANSFERASE"/>
    <property type="match status" value="1"/>
</dbReference>
<dbReference type="PANTHER" id="PTHR30576:SF0">
    <property type="entry name" value="UNDECAPRENYL-PHOSPHATE N-ACETYLGALACTOSAMINYL 1-PHOSPHATE TRANSFERASE-RELATED"/>
    <property type="match status" value="1"/>
</dbReference>
<dbReference type="EMBL" id="FWZT01000014">
    <property type="protein sequence ID" value="SMF47040.1"/>
    <property type="molecule type" value="Genomic_DNA"/>
</dbReference>
<feature type="transmembrane region" description="Helical" evidence="7">
    <location>
        <begin position="288"/>
        <end position="311"/>
    </location>
</feature>
<comment type="similarity">
    <text evidence="2">Belongs to the bacterial sugar transferase family.</text>
</comment>
<evidence type="ECO:0000259" key="8">
    <source>
        <dbReference type="Pfam" id="PF02397"/>
    </source>
</evidence>
<dbReference type="Proteomes" id="UP000192907">
    <property type="component" value="Unassembled WGS sequence"/>
</dbReference>
<dbReference type="AlphaFoldDB" id="A0A1Y6C5S2"/>
<feature type="transmembrane region" description="Helical" evidence="7">
    <location>
        <begin position="7"/>
        <end position="32"/>
    </location>
</feature>
<dbReference type="NCBIfam" id="TIGR03023">
    <property type="entry name" value="WcaJ_sugtrans"/>
    <property type="match status" value="1"/>
</dbReference>
<feature type="transmembrane region" description="Helical" evidence="7">
    <location>
        <begin position="109"/>
        <end position="127"/>
    </location>
</feature>
<dbReference type="RefSeq" id="WP_132321419.1">
    <property type="nucleotide sequence ID" value="NZ_FWZT01000014.1"/>
</dbReference>
<keyword evidence="6 7" id="KW-0472">Membrane</keyword>
<organism evidence="9 10">
    <name type="scientific">Pseudobacteriovorax antillogorgiicola</name>
    <dbReference type="NCBI Taxonomy" id="1513793"/>
    <lineage>
        <taxon>Bacteria</taxon>
        <taxon>Pseudomonadati</taxon>
        <taxon>Bdellovibrionota</taxon>
        <taxon>Oligoflexia</taxon>
        <taxon>Oligoflexales</taxon>
        <taxon>Pseudobacteriovoracaceae</taxon>
        <taxon>Pseudobacteriovorax</taxon>
    </lineage>
</organism>
<keyword evidence="5 7" id="KW-1133">Transmembrane helix</keyword>
<evidence type="ECO:0000313" key="9">
    <source>
        <dbReference type="EMBL" id="SMF47040.1"/>
    </source>
</evidence>
<feature type="transmembrane region" description="Helical" evidence="7">
    <location>
        <begin position="52"/>
        <end position="70"/>
    </location>
</feature>
<dbReference type="Pfam" id="PF13727">
    <property type="entry name" value="CoA_binding_3"/>
    <property type="match status" value="1"/>
</dbReference>
<dbReference type="Pfam" id="PF02397">
    <property type="entry name" value="Bac_transf"/>
    <property type="match status" value="1"/>
</dbReference>
<feature type="domain" description="Bacterial sugar transferase" evidence="8">
    <location>
        <begin position="283"/>
        <end position="464"/>
    </location>
</feature>
<evidence type="ECO:0000256" key="2">
    <source>
        <dbReference type="ARBA" id="ARBA00006464"/>
    </source>
</evidence>
<reference evidence="10" key="1">
    <citation type="submission" date="2017-04" db="EMBL/GenBank/DDBJ databases">
        <authorList>
            <person name="Varghese N."/>
            <person name="Submissions S."/>
        </authorList>
    </citation>
    <scope>NUCLEOTIDE SEQUENCE [LARGE SCALE GENOMIC DNA]</scope>
    <source>
        <strain evidence="10">RKEM611</strain>
    </source>
</reference>
<dbReference type="OrthoDB" id="9808602at2"/>
<dbReference type="InterPro" id="IPR003362">
    <property type="entry name" value="Bact_transf"/>
</dbReference>
<dbReference type="GO" id="GO:0016020">
    <property type="term" value="C:membrane"/>
    <property type="evidence" value="ECO:0007669"/>
    <property type="project" value="UniProtKB-SubCell"/>
</dbReference>
<evidence type="ECO:0000256" key="3">
    <source>
        <dbReference type="ARBA" id="ARBA00022679"/>
    </source>
</evidence>
<proteinExistence type="inferred from homology"/>
<keyword evidence="10" id="KW-1185">Reference proteome</keyword>
<evidence type="ECO:0000256" key="1">
    <source>
        <dbReference type="ARBA" id="ARBA00004141"/>
    </source>
</evidence>
<dbReference type="InterPro" id="IPR017473">
    <property type="entry name" value="Undecaprenyl-P_gluc_Ptfrase"/>
</dbReference>
<keyword evidence="3 9" id="KW-0808">Transferase</keyword>
<feature type="transmembrane region" description="Helical" evidence="7">
    <location>
        <begin position="82"/>
        <end position="103"/>
    </location>
</feature>
<keyword evidence="4 7" id="KW-0812">Transmembrane</keyword>
<dbReference type="NCBIfam" id="TIGR03025">
    <property type="entry name" value="EPS_sugtrans"/>
    <property type="match status" value="1"/>
</dbReference>
<dbReference type="STRING" id="1513793.SAMN06296036_114101"/>
<evidence type="ECO:0000256" key="6">
    <source>
        <dbReference type="ARBA" id="ARBA00023136"/>
    </source>
</evidence>
<evidence type="ECO:0000256" key="4">
    <source>
        <dbReference type="ARBA" id="ARBA00022692"/>
    </source>
</evidence>
<evidence type="ECO:0000256" key="5">
    <source>
        <dbReference type="ARBA" id="ARBA00022989"/>
    </source>
</evidence>
<evidence type="ECO:0000313" key="10">
    <source>
        <dbReference type="Proteomes" id="UP000192907"/>
    </source>
</evidence>
<dbReference type="GO" id="GO:0016780">
    <property type="term" value="F:phosphotransferase activity, for other substituted phosphate groups"/>
    <property type="evidence" value="ECO:0007669"/>
    <property type="project" value="TreeGrafter"/>
</dbReference>
<sequence length="470" mass="53946">MKSRSSYIFSLFFIGFDLISLVLAWICAFYIRFYTVFDSPLGIPASSLYFKLIPFILAIWILVTTLGGMYRRIGLHQSRLGYLADMVQSSVYFVLGLIAFNYFYEEYRYSRLTLLIFSLVLPLFLIIGRKQAATLSRYYRVRQRKKKVLLLASGRGLQSFISSGHFRYDSELIGIMIPDHPSQQEDLDFCQKHGFQTFPPCRHHWADFFMTHPCESVVVALPHSQYQYLEDHLDQISDQVADIKIIPDVLKYTRFNTGIDMMGNTPVIHIHDSPLTGFNCLVKRTTDILGAAIALLIFAPVMVAIAILVPLSSRGPILYRQKRMGLDGRTFDCLKFRSMPVDAEAQTGAVWAKAGDNRATPFGSFLRRTSLDELPQLLNVIRGDMSLVGPRPERPIFVNEFRKEVPGYMLRHKVKTGITGWAQVNGWRGSTSIEKRIECDLYYIQNWSFWLDVKILFMTVEEVLIGRNAY</sequence>
<evidence type="ECO:0000256" key="7">
    <source>
        <dbReference type="SAM" id="Phobius"/>
    </source>
</evidence>
<dbReference type="InterPro" id="IPR017475">
    <property type="entry name" value="EPS_sugar_tfrase"/>
</dbReference>
<comment type="subcellular location">
    <subcellularLocation>
        <location evidence="1">Membrane</location>
        <topology evidence="1">Multi-pass membrane protein</topology>
    </subcellularLocation>
</comment>
<protein>
    <submittedName>
        <fullName evidence="9">Undecaprenyl-phosphate glucose phosphotransferase</fullName>
    </submittedName>
</protein>